<gene>
    <name evidence="1" type="ORF">NM688_g3419</name>
</gene>
<organism evidence="1 2">
    <name type="scientific">Phlebia brevispora</name>
    <dbReference type="NCBI Taxonomy" id="194682"/>
    <lineage>
        <taxon>Eukaryota</taxon>
        <taxon>Fungi</taxon>
        <taxon>Dikarya</taxon>
        <taxon>Basidiomycota</taxon>
        <taxon>Agaricomycotina</taxon>
        <taxon>Agaricomycetes</taxon>
        <taxon>Polyporales</taxon>
        <taxon>Meruliaceae</taxon>
        <taxon>Phlebia</taxon>
    </lineage>
</organism>
<evidence type="ECO:0000313" key="2">
    <source>
        <dbReference type="Proteomes" id="UP001148662"/>
    </source>
</evidence>
<reference evidence="1" key="1">
    <citation type="submission" date="2022-07" db="EMBL/GenBank/DDBJ databases">
        <title>Genome Sequence of Phlebia brevispora.</title>
        <authorList>
            <person name="Buettner E."/>
        </authorList>
    </citation>
    <scope>NUCLEOTIDE SEQUENCE</scope>
    <source>
        <strain evidence="1">MPL23</strain>
    </source>
</reference>
<protein>
    <submittedName>
        <fullName evidence="1">Uncharacterized protein</fullName>
    </submittedName>
</protein>
<dbReference type="EMBL" id="JANHOG010000495">
    <property type="protein sequence ID" value="KAJ3553810.1"/>
    <property type="molecule type" value="Genomic_DNA"/>
</dbReference>
<proteinExistence type="predicted"/>
<name>A0ACC1T5K4_9APHY</name>
<comment type="caution">
    <text evidence="1">The sequence shown here is derived from an EMBL/GenBank/DDBJ whole genome shotgun (WGS) entry which is preliminary data.</text>
</comment>
<keyword evidence="2" id="KW-1185">Reference proteome</keyword>
<dbReference type="Proteomes" id="UP001148662">
    <property type="component" value="Unassembled WGS sequence"/>
</dbReference>
<sequence>MLQRLRDILTADASPAGARHDAGEQFKLGDFPIDQYKPMKVIVIGAGMSGILAGIRFRQYIQNLDLTIYEKEDNIGGTWHSDWSALYSPGSEILGHLESIVSKYQLAQFIRLRHELVHARYNEATARWHVRIKRLSASGPGNEGPEEFEDEADFLFMGVGLLSRWSWPDIAGLKDYKGLLVHSANWKLDGQSWQDDVKDWGDKNVAVIGLGSSALQIVSALQDKVGCLTQYVRGQTWVAPTFARGLLSDLLSRELGDEENHVFTEDEKRRFEDPVRAQQFRQALDNEMNSMHWVNISDSPMQQQVQVIFKEHMINALKEKPEIAEKLIPTFSVSCRRLTPAPGYLKALCRDDVDFITAQIKTITADGVETLDGNVNKHDVIICATGWDTSFQYPFSVIGKNGIELRDKWNPHARTYLSVCVDGFPNCFLSSGPNSCIGTSSFLPMIEHQVDYAIMVARKMQRERLKSIDVKAQAVQDFEEVIDKYFERTVFTEKVRSWYKGGREDGRVTGLWPGSGLHCMRALRYPRWEDYNYERDDRTRNRLYWLGNGMTVNEESLSGNRAWFLDDDYVDVPPVPKQ</sequence>
<accession>A0ACC1T5K4</accession>
<evidence type="ECO:0000313" key="1">
    <source>
        <dbReference type="EMBL" id="KAJ3553810.1"/>
    </source>
</evidence>